<comment type="catalytic activity">
    <reaction evidence="13 14">
        <text>L-cysteine + L-glutamate + ATP = gamma-L-glutamyl-L-cysteine + ADP + phosphate + H(+)</text>
        <dbReference type="Rhea" id="RHEA:13285"/>
        <dbReference type="ChEBI" id="CHEBI:15378"/>
        <dbReference type="ChEBI" id="CHEBI:29985"/>
        <dbReference type="ChEBI" id="CHEBI:30616"/>
        <dbReference type="ChEBI" id="CHEBI:35235"/>
        <dbReference type="ChEBI" id="CHEBI:43474"/>
        <dbReference type="ChEBI" id="CHEBI:58173"/>
        <dbReference type="ChEBI" id="CHEBI:456216"/>
        <dbReference type="EC" id="6.3.2.2"/>
    </reaction>
</comment>
<evidence type="ECO:0000256" key="5">
    <source>
        <dbReference type="ARBA" id="ARBA00022598"/>
    </source>
</evidence>
<dbReference type="GO" id="GO:0005524">
    <property type="term" value="F:ATP binding"/>
    <property type="evidence" value="ECO:0007669"/>
    <property type="project" value="UniProtKB-UniRule"/>
</dbReference>
<dbReference type="InterPro" id="IPR006335">
    <property type="entry name" value="Glut_biosynth"/>
</dbReference>
<keyword evidence="17" id="KW-1185">Reference proteome</keyword>
<comment type="pathway">
    <text evidence="3 14">Sulfur metabolism; glutathione biosynthesis; glutathione from L-cysteine and L-glutamate: step 1/2.</text>
</comment>
<dbReference type="PROSITE" id="PS50975">
    <property type="entry name" value="ATP_GRASP"/>
    <property type="match status" value="1"/>
</dbReference>
<evidence type="ECO:0000256" key="2">
    <source>
        <dbReference type="ARBA" id="ARBA00001946"/>
    </source>
</evidence>
<dbReference type="Gene3D" id="3.30.590.20">
    <property type="match status" value="1"/>
</dbReference>
<feature type="domain" description="ATP-grasp" evidence="15">
    <location>
        <begin position="502"/>
        <end position="761"/>
    </location>
</feature>
<dbReference type="PANTHER" id="PTHR38761:SF1">
    <property type="entry name" value="GLUTAMATE--CYSTEINE LIGASE"/>
    <property type="match status" value="1"/>
</dbReference>
<proteinExistence type="inferred from homology"/>
<dbReference type="GO" id="GO:0046872">
    <property type="term" value="F:metal ion binding"/>
    <property type="evidence" value="ECO:0007669"/>
    <property type="project" value="UniProtKB-KW"/>
</dbReference>
<keyword evidence="5 14" id="KW-0436">Ligase</keyword>
<dbReference type="NCBIfam" id="TIGR01435">
    <property type="entry name" value="glu_cys_lig_rel"/>
    <property type="match status" value="1"/>
</dbReference>
<dbReference type="Gene3D" id="3.30.470.20">
    <property type="entry name" value="ATP-grasp fold, B domain"/>
    <property type="match status" value="2"/>
</dbReference>
<evidence type="ECO:0000256" key="4">
    <source>
        <dbReference type="ARBA" id="ARBA00008772"/>
    </source>
</evidence>
<evidence type="ECO:0000256" key="13">
    <source>
        <dbReference type="ARBA" id="ARBA00048819"/>
    </source>
</evidence>
<keyword evidence="8 14" id="KW-0547">Nucleotide-binding</keyword>
<dbReference type="EMBL" id="QENU01000001">
    <property type="protein sequence ID" value="PVX42760.1"/>
    <property type="molecule type" value="Genomic_DNA"/>
</dbReference>
<evidence type="ECO:0000256" key="11">
    <source>
        <dbReference type="ARBA" id="ARBA00023211"/>
    </source>
</evidence>
<comment type="cofactor">
    <cofactor evidence="1">
        <name>Mn(2+)</name>
        <dbReference type="ChEBI" id="CHEBI:29035"/>
    </cofactor>
</comment>
<evidence type="ECO:0000259" key="15">
    <source>
        <dbReference type="PROSITE" id="PS50975"/>
    </source>
</evidence>
<dbReference type="GO" id="GO:0005829">
    <property type="term" value="C:cytosol"/>
    <property type="evidence" value="ECO:0007669"/>
    <property type="project" value="TreeGrafter"/>
</dbReference>
<comment type="subunit">
    <text evidence="14">Monomer.</text>
</comment>
<evidence type="ECO:0000256" key="3">
    <source>
        <dbReference type="ARBA" id="ARBA00005006"/>
    </source>
</evidence>
<dbReference type="InterPro" id="IPR014746">
    <property type="entry name" value="Gln_synth/guanido_kin_cat_dom"/>
</dbReference>
<dbReference type="Pfam" id="PF18419">
    <property type="entry name" value="ATP-grasp_6"/>
    <property type="match status" value="1"/>
</dbReference>
<evidence type="ECO:0000256" key="7">
    <source>
        <dbReference type="ARBA" id="ARBA00022723"/>
    </source>
</evidence>
<dbReference type="Proteomes" id="UP000245909">
    <property type="component" value="Unassembled WGS sequence"/>
</dbReference>
<comment type="function">
    <text evidence="14">Synthesizes glutathione from L-glutamate and L-cysteine via gamma-L-glutamyl-L-cysteine.</text>
</comment>
<dbReference type="HAMAP" id="MF_00782">
    <property type="entry name" value="Glut_biosynth"/>
    <property type="match status" value="1"/>
</dbReference>
<comment type="pathway">
    <text evidence="14">Sulfur metabolism; glutathione biosynthesis; glutathione from L-cysteine and L-glutamate: step 2/2.</text>
</comment>
<dbReference type="EC" id="6.3.2.2" evidence="14"/>
<dbReference type="NCBIfam" id="NF002688">
    <property type="entry name" value="PRK02471.1"/>
    <property type="match status" value="1"/>
</dbReference>
<dbReference type="UniPathway" id="UPA00142">
    <property type="reaction ID" value="UER00209"/>
</dbReference>
<evidence type="ECO:0000256" key="14">
    <source>
        <dbReference type="HAMAP-Rule" id="MF_00782"/>
    </source>
</evidence>
<keyword evidence="10" id="KW-0460">Magnesium</keyword>
<gene>
    <name evidence="14" type="primary">gshAB</name>
    <name evidence="14" type="synonym">gshF</name>
    <name evidence="16" type="ORF">C8D76_10188</name>
</gene>
<evidence type="ECO:0000256" key="10">
    <source>
        <dbReference type="ARBA" id="ARBA00022842"/>
    </source>
</evidence>
<keyword evidence="11" id="KW-0464">Manganese</keyword>
<dbReference type="InterPro" id="IPR040657">
    <property type="entry name" value="GshAB_ATP-grasp"/>
</dbReference>
<keyword evidence="6 14" id="KW-0317">Glutathione biosynthesis</keyword>
<comment type="caution">
    <text evidence="16">The sequence shown here is derived from an EMBL/GenBank/DDBJ whole genome shotgun (WGS) entry which is preliminary data.</text>
</comment>
<feature type="region of interest" description="Glutamate--cysteine ligase" evidence="14">
    <location>
        <begin position="1"/>
        <end position="345"/>
    </location>
</feature>
<dbReference type="EC" id="6.3.2.3" evidence="14"/>
<sequence length="765" mass="86392">MRLDIEIMMELQKIIKENRLGLLFQQGSFGIEKESQRVHQDGSVVTSAHPKAFGNRSFHPYIQTDFAESQLELITPPNKTLEDTMRWLQTIHEVVLRTLPDDEFVFPMSMPAGLPPEKEIKVAQLDNPEDVAYREHLVQSYGAYKQMVSGIHYNFQLSPELINALFNAQSQYQSKVEFQNAVYLKLAKNFLRYQWVLIYLFSATPTVDANYFKEGSPLQPNQYVRSLRSSQYGYVNAPEIIVSFDCIPEYVKTLEHWVNSGKLIAEKEFYSNVRLRGAKRAREFLQTGIQYLEFRLFDLNPFEQYGMALNDAKFVHYFILCMLWIDEIADQAGVEEGKARLAEVAFEDPRQQTKYASEGERLLSAMIAMLNEIGADESAVKIVKEKLAQFAQPELTLCARLVAEIQSAGGYQALGAKLAQQYKTHAFERFYALSAFDNMELSTQALMFDVIQKGLSMEILDENDQFLRLQFGDHFEYVKNGNMTSHDSYISPLIMENKVVTKKVLQKAGFNVPQSKEFTSVEQAVANYPLFEGKAVVIKPKSTNFGLGITIFQQGVTNREDFAKAIEIAFREDKEVMVEDYLVGTEYRFFVLGDETLAVLLRVPANVVGDGKSTVAELVAAKNAHPLRGDGSRTPLKKIALGEIEQLQLKEQGLTVDSIPAEGQLVQLRANSNISTGGDSIDMTDEMHPSYKALAVGITKAMGAAVCGVDLIIPDLKKPAENNLSSWGVIEANFNPMMMMHIFPYSGKSRRLTHNVLKMLFPEMQ</sequence>
<dbReference type="InterPro" id="IPR011761">
    <property type="entry name" value="ATP-grasp"/>
</dbReference>
<dbReference type="PANTHER" id="PTHR38761">
    <property type="entry name" value="GLUTAMATE--CYSTEINE LIGASE"/>
    <property type="match status" value="1"/>
</dbReference>
<organism evidence="16 17">
    <name type="scientific">Alitibacter langaaensis DSM 22999</name>
    <dbReference type="NCBI Taxonomy" id="1122935"/>
    <lineage>
        <taxon>Bacteria</taxon>
        <taxon>Pseudomonadati</taxon>
        <taxon>Pseudomonadota</taxon>
        <taxon>Gammaproteobacteria</taxon>
        <taxon>Pasteurellales</taxon>
        <taxon>Pasteurellaceae</taxon>
        <taxon>Alitibacter</taxon>
    </lineage>
</organism>
<dbReference type="Pfam" id="PF04262">
    <property type="entry name" value="Glu_cys_ligase"/>
    <property type="match status" value="1"/>
</dbReference>
<dbReference type="InterPro" id="IPR007370">
    <property type="entry name" value="Glu_cys_ligase"/>
</dbReference>
<evidence type="ECO:0000256" key="8">
    <source>
        <dbReference type="ARBA" id="ARBA00022741"/>
    </source>
</evidence>
<evidence type="ECO:0000313" key="16">
    <source>
        <dbReference type="EMBL" id="PVX42760.1"/>
    </source>
</evidence>
<dbReference type="GO" id="GO:0008716">
    <property type="term" value="F:D-alanine-D-alanine ligase activity"/>
    <property type="evidence" value="ECO:0007669"/>
    <property type="project" value="InterPro"/>
</dbReference>
<keyword evidence="7" id="KW-0479">Metal-binding</keyword>
<comment type="cofactor">
    <cofactor evidence="2">
        <name>Mg(2+)</name>
        <dbReference type="ChEBI" id="CHEBI:18420"/>
    </cofactor>
</comment>
<evidence type="ECO:0000256" key="6">
    <source>
        <dbReference type="ARBA" id="ARBA00022684"/>
    </source>
</evidence>
<evidence type="ECO:0000256" key="1">
    <source>
        <dbReference type="ARBA" id="ARBA00001936"/>
    </source>
</evidence>
<dbReference type="GO" id="GO:0004357">
    <property type="term" value="F:glutamate-cysteine ligase activity"/>
    <property type="evidence" value="ECO:0007669"/>
    <property type="project" value="UniProtKB-UniRule"/>
</dbReference>
<name>A0A2U0TGR1_9PAST</name>
<comment type="catalytic activity">
    <reaction evidence="14">
        <text>gamma-L-glutamyl-L-cysteine + glycine + ATP = glutathione + ADP + phosphate + H(+)</text>
        <dbReference type="Rhea" id="RHEA:13557"/>
        <dbReference type="ChEBI" id="CHEBI:15378"/>
        <dbReference type="ChEBI" id="CHEBI:30616"/>
        <dbReference type="ChEBI" id="CHEBI:43474"/>
        <dbReference type="ChEBI" id="CHEBI:57305"/>
        <dbReference type="ChEBI" id="CHEBI:57925"/>
        <dbReference type="ChEBI" id="CHEBI:58173"/>
        <dbReference type="ChEBI" id="CHEBI:456216"/>
        <dbReference type="EC" id="6.3.2.3"/>
    </reaction>
</comment>
<dbReference type="InterPro" id="IPR006334">
    <property type="entry name" value="Glut_cys_ligase"/>
</dbReference>
<protein>
    <recommendedName>
        <fullName evidence="14">Glutathione biosynthesis bifunctional protein GshAB</fullName>
    </recommendedName>
    <alternativeName>
        <fullName evidence="14">Gamma-GCS-GS</fullName>
        <shortName evidence="14">GCS-GS</shortName>
    </alternativeName>
    <domain>
        <recommendedName>
            <fullName evidence="14">Glutamate--cysteine ligase</fullName>
            <ecNumber evidence="14">6.3.2.2</ecNumber>
        </recommendedName>
        <alternativeName>
            <fullName evidence="14">Gamma-ECS</fullName>
            <shortName evidence="14">GCS</shortName>
        </alternativeName>
        <alternativeName>
            <fullName evidence="14">Gamma-glutamylcysteine synthetase</fullName>
        </alternativeName>
    </domain>
    <domain>
        <recommendedName>
            <fullName evidence="14">Glutathione synthetase</fullName>
            <ecNumber evidence="14">6.3.2.3</ecNumber>
        </recommendedName>
        <alternativeName>
            <fullName evidence="14">GSH synthetase</fullName>
            <shortName evidence="14">GS</shortName>
            <shortName evidence="14">GSH-S</shortName>
            <shortName evidence="14">GSHase</shortName>
        </alternativeName>
        <alternativeName>
            <fullName evidence="14">Glutathione synthase</fullName>
        </alternativeName>
    </domain>
</protein>
<dbReference type="GO" id="GO:0004363">
    <property type="term" value="F:glutathione synthase activity"/>
    <property type="evidence" value="ECO:0007669"/>
    <property type="project" value="UniProtKB-UniRule"/>
</dbReference>
<accession>A0A2U0TGR1</accession>
<dbReference type="SUPFAM" id="SSF56059">
    <property type="entry name" value="Glutathione synthetase ATP-binding domain-like"/>
    <property type="match status" value="1"/>
</dbReference>
<evidence type="ECO:0000256" key="12">
    <source>
        <dbReference type="ARBA" id="ARBA00023268"/>
    </source>
</evidence>
<evidence type="ECO:0000256" key="9">
    <source>
        <dbReference type="ARBA" id="ARBA00022840"/>
    </source>
</evidence>
<comment type="similarity">
    <text evidence="4">Belongs to the glutamate--cysteine ligase type 1 family. Type 1 subfamily.</text>
</comment>
<dbReference type="InterPro" id="IPR011095">
    <property type="entry name" value="Dala_Dala_lig_C"/>
</dbReference>
<reference evidence="16 17" key="1">
    <citation type="submission" date="2018-05" db="EMBL/GenBank/DDBJ databases">
        <title>Genomic Encyclopedia of Type Strains, Phase IV (KMG-IV): sequencing the most valuable type-strain genomes for metagenomic binning, comparative biology and taxonomic classification.</title>
        <authorList>
            <person name="Goeker M."/>
        </authorList>
    </citation>
    <scope>NUCLEOTIDE SEQUENCE [LARGE SCALE GENOMIC DNA]</scope>
    <source>
        <strain evidence="16 17">DSM 22999</strain>
    </source>
</reference>
<dbReference type="AlphaFoldDB" id="A0A2U0TGR1"/>
<evidence type="ECO:0000313" key="17">
    <source>
        <dbReference type="Proteomes" id="UP000245909"/>
    </source>
</evidence>
<comment type="similarity">
    <text evidence="14">In the N-terminal section; belongs to the glutamate--cysteine ligase type 1 family. Type 2 subfamily.</text>
</comment>
<dbReference type="Pfam" id="PF07478">
    <property type="entry name" value="Dala_Dala_lig_C"/>
    <property type="match status" value="1"/>
</dbReference>
<keyword evidence="9 14" id="KW-0067">ATP-binding</keyword>
<dbReference type="SUPFAM" id="SSF55931">
    <property type="entry name" value="Glutamine synthetase/guanido kinase"/>
    <property type="match status" value="1"/>
</dbReference>
<keyword evidence="12 14" id="KW-0511">Multifunctional enzyme</keyword>